<keyword evidence="1" id="KW-0732">Signal</keyword>
<dbReference type="PANTHER" id="PTHR48098:SF1">
    <property type="entry name" value="DIACYLGLYCEROL ACYLTRANSFERASE_MYCOLYLTRANSFERASE AG85A"/>
    <property type="match status" value="1"/>
</dbReference>
<protein>
    <submittedName>
        <fullName evidence="2">Esterase family protein</fullName>
    </submittedName>
</protein>
<accession>A0ABS7MJK8</accession>
<dbReference type="Pfam" id="PF00756">
    <property type="entry name" value="Esterase"/>
    <property type="match status" value="1"/>
</dbReference>
<dbReference type="PANTHER" id="PTHR48098">
    <property type="entry name" value="ENTEROCHELIN ESTERASE-RELATED"/>
    <property type="match status" value="1"/>
</dbReference>
<dbReference type="RefSeq" id="WP_222199261.1">
    <property type="nucleotide sequence ID" value="NZ_JAIMFO010000005.1"/>
</dbReference>
<dbReference type="EMBL" id="JAIMFO010000005">
    <property type="protein sequence ID" value="MBY4797551.1"/>
    <property type="molecule type" value="Genomic_DNA"/>
</dbReference>
<sequence>MIEKRIVALAILACSMIITIPITGCTATEPNSAPTRTAPSAVQATSFYSPVLGIDWNYDVYLPRGYDAKSERTYPVLYMLHGLYGNHRNLLERFNSQQMLDGAMNRSGTEAIVVFVDGFNSFYVDSEHGMQMETAIMDDLIPFIQKTYRVSPDRAAHAIGGISMGGYGAARLALKHSDQFGAAIMVSPSVWQRLPEDNAIFKSQHAFSDGDTSWSWDVYDRLSPAAYLNQHAQDIAFYVATTADDGTVPVADVDVFVDAARTAGADVTYRRDTGDNHNWAYWTKTMPGAYAWVLDRFEN</sequence>
<dbReference type="Proteomes" id="UP000700908">
    <property type="component" value="Unassembled WGS sequence"/>
</dbReference>
<feature type="signal peptide" evidence="1">
    <location>
        <begin position="1"/>
        <end position="24"/>
    </location>
</feature>
<comment type="caution">
    <text evidence="2">The sequence shown here is derived from an EMBL/GenBank/DDBJ whole genome shotgun (WGS) entry which is preliminary data.</text>
</comment>
<evidence type="ECO:0000313" key="3">
    <source>
        <dbReference type="Proteomes" id="UP000700908"/>
    </source>
</evidence>
<organism evidence="2 3">
    <name type="scientific">Collinsella ureilytica</name>
    <dbReference type="NCBI Taxonomy" id="2869515"/>
    <lineage>
        <taxon>Bacteria</taxon>
        <taxon>Bacillati</taxon>
        <taxon>Actinomycetota</taxon>
        <taxon>Coriobacteriia</taxon>
        <taxon>Coriobacteriales</taxon>
        <taxon>Coriobacteriaceae</taxon>
        <taxon>Collinsella</taxon>
    </lineage>
</organism>
<dbReference type="InterPro" id="IPR029058">
    <property type="entry name" value="AB_hydrolase_fold"/>
</dbReference>
<dbReference type="SUPFAM" id="SSF53474">
    <property type="entry name" value="alpha/beta-Hydrolases"/>
    <property type="match status" value="1"/>
</dbReference>
<dbReference type="Gene3D" id="3.40.50.1820">
    <property type="entry name" value="alpha/beta hydrolase"/>
    <property type="match status" value="1"/>
</dbReference>
<evidence type="ECO:0000313" key="2">
    <source>
        <dbReference type="EMBL" id="MBY4797551.1"/>
    </source>
</evidence>
<gene>
    <name evidence="2" type="ORF">K6V98_04170</name>
</gene>
<feature type="chain" id="PRO_5046465828" evidence="1">
    <location>
        <begin position="25"/>
        <end position="299"/>
    </location>
</feature>
<evidence type="ECO:0000256" key="1">
    <source>
        <dbReference type="SAM" id="SignalP"/>
    </source>
</evidence>
<dbReference type="InterPro" id="IPR050583">
    <property type="entry name" value="Mycobacterial_A85_antigen"/>
</dbReference>
<dbReference type="InterPro" id="IPR000801">
    <property type="entry name" value="Esterase-like"/>
</dbReference>
<reference evidence="2 3" key="1">
    <citation type="submission" date="2021-08" db="EMBL/GenBank/DDBJ databases">
        <title>Collinsella faecalis sp. nov. isolated from swine faeces.</title>
        <authorList>
            <person name="Oh B.S."/>
            <person name="Lee J.H."/>
        </authorList>
    </citation>
    <scope>NUCLEOTIDE SEQUENCE [LARGE SCALE GENOMIC DNA]</scope>
    <source>
        <strain evidence="2 3">AGMB00827</strain>
    </source>
</reference>
<proteinExistence type="predicted"/>
<name>A0ABS7MJK8_9ACTN</name>
<keyword evidence="3" id="KW-1185">Reference proteome</keyword>